<evidence type="ECO:0000256" key="4">
    <source>
        <dbReference type="ARBA" id="ARBA00022679"/>
    </source>
</evidence>
<evidence type="ECO:0000256" key="8">
    <source>
        <dbReference type="ARBA" id="ARBA00047899"/>
    </source>
</evidence>
<keyword evidence="2" id="KW-0723">Serine/threonine-protein kinase</keyword>
<dbReference type="Gene3D" id="1.10.510.10">
    <property type="entry name" value="Transferase(Phosphotransferase) domain 1"/>
    <property type="match status" value="1"/>
</dbReference>
<feature type="compositionally biased region" description="Acidic residues" evidence="10">
    <location>
        <begin position="143"/>
        <end position="155"/>
    </location>
</feature>
<feature type="region of interest" description="Disordered" evidence="10">
    <location>
        <begin position="51"/>
        <end position="95"/>
    </location>
</feature>
<proteinExistence type="predicted"/>
<comment type="catalytic activity">
    <reaction evidence="8">
        <text>L-threonyl-[protein] + ATP = O-phospho-L-threonyl-[protein] + ADP + H(+)</text>
        <dbReference type="Rhea" id="RHEA:46608"/>
        <dbReference type="Rhea" id="RHEA-COMP:11060"/>
        <dbReference type="Rhea" id="RHEA-COMP:11605"/>
        <dbReference type="ChEBI" id="CHEBI:15378"/>
        <dbReference type="ChEBI" id="CHEBI:30013"/>
        <dbReference type="ChEBI" id="CHEBI:30616"/>
        <dbReference type="ChEBI" id="CHEBI:61977"/>
        <dbReference type="ChEBI" id="CHEBI:456216"/>
        <dbReference type="EC" id="2.7.11.1"/>
    </reaction>
</comment>
<dbReference type="InterPro" id="IPR000961">
    <property type="entry name" value="AGC-kinase_C"/>
</dbReference>
<keyword evidence="13" id="KW-1185">Reference proteome</keyword>
<evidence type="ECO:0000256" key="3">
    <source>
        <dbReference type="ARBA" id="ARBA00022553"/>
    </source>
</evidence>
<dbReference type="GO" id="GO:0004674">
    <property type="term" value="F:protein serine/threonine kinase activity"/>
    <property type="evidence" value="ECO:0007669"/>
    <property type="project" value="UniProtKB-KW"/>
</dbReference>
<feature type="compositionally biased region" description="Pro residues" evidence="10">
    <location>
        <begin position="169"/>
        <end position="180"/>
    </location>
</feature>
<organism evidence="12 13">
    <name type="scientific">Bombardia bombarda</name>
    <dbReference type="NCBI Taxonomy" id="252184"/>
    <lineage>
        <taxon>Eukaryota</taxon>
        <taxon>Fungi</taxon>
        <taxon>Dikarya</taxon>
        <taxon>Ascomycota</taxon>
        <taxon>Pezizomycotina</taxon>
        <taxon>Sordariomycetes</taxon>
        <taxon>Sordariomycetidae</taxon>
        <taxon>Sordariales</taxon>
        <taxon>Lasiosphaeriaceae</taxon>
        <taxon>Bombardia</taxon>
    </lineage>
</organism>
<dbReference type="PANTHER" id="PTHR22988:SF71">
    <property type="entry name" value="CITRON RHO-INTERACTING KINASE"/>
    <property type="match status" value="1"/>
</dbReference>
<dbReference type="GO" id="GO:0005524">
    <property type="term" value="F:ATP binding"/>
    <property type="evidence" value="ECO:0007669"/>
    <property type="project" value="UniProtKB-KW"/>
</dbReference>
<evidence type="ECO:0000256" key="10">
    <source>
        <dbReference type="SAM" id="MobiDB-lite"/>
    </source>
</evidence>
<evidence type="ECO:0000256" key="6">
    <source>
        <dbReference type="ARBA" id="ARBA00022777"/>
    </source>
</evidence>
<keyword evidence="6" id="KW-0418">Kinase</keyword>
<dbReference type="PANTHER" id="PTHR22988">
    <property type="entry name" value="MYOTONIC DYSTROPHY S/T KINASE-RELATED"/>
    <property type="match status" value="1"/>
</dbReference>
<keyword evidence="4" id="KW-0808">Transferase</keyword>
<comment type="caution">
    <text evidence="12">The sequence shown here is derived from an EMBL/GenBank/DDBJ whole genome shotgun (WGS) entry which is preliminary data.</text>
</comment>
<evidence type="ECO:0000256" key="2">
    <source>
        <dbReference type="ARBA" id="ARBA00022527"/>
    </source>
</evidence>
<protein>
    <recommendedName>
        <fullName evidence="1">non-specific serine/threonine protein kinase</fullName>
        <ecNumber evidence="1">2.7.11.1</ecNumber>
    </recommendedName>
</protein>
<dbReference type="GO" id="GO:0005856">
    <property type="term" value="C:cytoskeleton"/>
    <property type="evidence" value="ECO:0007669"/>
    <property type="project" value="TreeGrafter"/>
</dbReference>
<sequence length="379" mass="42677">MTKQNILKHKETFGFPTRPAVSSRCQHLIASLIQDKENRLCSKRYRFKDLVSGSSTSNSPPGGRSAHQGGGVNGSTGRSMGGLKSPGGPRDFAGRYVFPQDAEDIKSHRWFKGVPWERLHEVDPPHVPQLCSVDDTHYFDEDDEISDWSDSETSESEQQKDVQGHFNPNPTPYPSPPLAPQPAGDTRSPHAIAKEDEARMALRGIRRSVQKWAMATIVVPYDSTRLRNIDAQIDSMPGISPAERAVLRQFVRNFGRKERKRPRDRLLRDRNTRGISMEVRKKTAFLGYTWRRMRPPTPTCIGLEQIWDAENLVDCGNEVCRNPVNCEETMANQLGTQYGGGAWRGAGRVELDGHGGFQEFREDDTLAMRSLHRGRLSLL</sequence>
<evidence type="ECO:0000256" key="1">
    <source>
        <dbReference type="ARBA" id="ARBA00012513"/>
    </source>
</evidence>
<dbReference type="PROSITE" id="PS51285">
    <property type="entry name" value="AGC_KINASE_CTER"/>
    <property type="match status" value="1"/>
</dbReference>
<accession>A0AA39WN30</accession>
<dbReference type="InterPro" id="IPR050839">
    <property type="entry name" value="Rho-assoc_Ser/Thr_Kinase"/>
</dbReference>
<dbReference type="Proteomes" id="UP001174934">
    <property type="component" value="Unassembled WGS sequence"/>
</dbReference>
<dbReference type="AlphaFoldDB" id="A0AA39WN30"/>
<feature type="region of interest" description="Disordered" evidence="10">
    <location>
        <begin position="143"/>
        <end position="188"/>
    </location>
</feature>
<keyword evidence="5" id="KW-0547">Nucleotide-binding</keyword>
<keyword evidence="3" id="KW-0597">Phosphoprotein</keyword>
<dbReference type="EC" id="2.7.11.1" evidence="1"/>
<evidence type="ECO:0000256" key="7">
    <source>
        <dbReference type="ARBA" id="ARBA00022840"/>
    </source>
</evidence>
<feature type="domain" description="AGC-kinase C-terminal" evidence="11">
    <location>
        <begin position="112"/>
        <end position="177"/>
    </location>
</feature>
<evidence type="ECO:0000313" key="13">
    <source>
        <dbReference type="Proteomes" id="UP001174934"/>
    </source>
</evidence>
<feature type="compositionally biased region" description="Low complexity" evidence="10">
    <location>
        <begin position="52"/>
        <end position="65"/>
    </location>
</feature>
<evidence type="ECO:0000313" key="12">
    <source>
        <dbReference type="EMBL" id="KAK0618448.1"/>
    </source>
</evidence>
<reference evidence="12" key="1">
    <citation type="submission" date="2023-06" db="EMBL/GenBank/DDBJ databases">
        <title>Genome-scale phylogeny and comparative genomics of the fungal order Sordariales.</title>
        <authorList>
            <consortium name="Lawrence Berkeley National Laboratory"/>
            <person name="Hensen N."/>
            <person name="Bonometti L."/>
            <person name="Westerberg I."/>
            <person name="Brannstrom I.O."/>
            <person name="Guillou S."/>
            <person name="Cros-Aarteil S."/>
            <person name="Calhoun S."/>
            <person name="Haridas S."/>
            <person name="Kuo A."/>
            <person name="Mondo S."/>
            <person name="Pangilinan J."/>
            <person name="Riley R."/>
            <person name="LaButti K."/>
            <person name="Andreopoulos B."/>
            <person name="Lipzen A."/>
            <person name="Chen C."/>
            <person name="Yanf M."/>
            <person name="Daum C."/>
            <person name="Ng V."/>
            <person name="Clum A."/>
            <person name="Steindorff A."/>
            <person name="Ohm R."/>
            <person name="Martin F."/>
            <person name="Silar P."/>
            <person name="Natvig D."/>
            <person name="Lalanne C."/>
            <person name="Gautier V."/>
            <person name="Ament-velasquez S.L."/>
            <person name="Kruys A."/>
            <person name="Hutchinson M.I."/>
            <person name="Powell A.J."/>
            <person name="Barry K."/>
            <person name="Miller A.N."/>
            <person name="Grigoriev I.V."/>
            <person name="Debuchy R."/>
            <person name="Gladieux P."/>
            <person name="Thoren M.H."/>
            <person name="Johannesson H."/>
        </authorList>
    </citation>
    <scope>NUCLEOTIDE SEQUENCE</scope>
    <source>
        <strain evidence="12">SMH3391-2</strain>
    </source>
</reference>
<gene>
    <name evidence="12" type="ORF">B0T17DRAFT_619041</name>
</gene>
<dbReference type="GO" id="GO:0005737">
    <property type="term" value="C:cytoplasm"/>
    <property type="evidence" value="ECO:0007669"/>
    <property type="project" value="TreeGrafter"/>
</dbReference>
<comment type="catalytic activity">
    <reaction evidence="9">
        <text>L-seryl-[protein] + ATP = O-phospho-L-seryl-[protein] + ADP + H(+)</text>
        <dbReference type="Rhea" id="RHEA:17989"/>
        <dbReference type="Rhea" id="RHEA-COMP:9863"/>
        <dbReference type="Rhea" id="RHEA-COMP:11604"/>
        <dbReference type="ChEBI" id="CHEBI:15378"/>
        <dbReference type="ChEBI" id="CHEBI:29999"/>
        <dbReference type="ChEBI" id="CHEBI:30616"/>
        <dbReference type="ChEBI" id="CHEBI:83421"/>
        <dbReference type="ChEBI" id="CHEBI:456216"/>
        <dbReference type="EC" id="2.7.11.1"/>
    </reaction>
</comment>
<evidence type="ECO:0000256" key="9">
    <source>
        <dbReference type="ARBA" id="ARBA00048679"/>
    </source>
</evidence>
<dbReference type="GO" id="GO:0031032">
    <property type="term" value="P:actomyosin structure organization"/>
    <property type="evidence" value="ECO:0007669"/>
    <property type="project" value="TreeGrafter"/>
</dbReference>
<dbReference type="EMBL" id="JAULSR010000005">
    <property type="protein sequence ID" value="KAK0618448.1"/>
    <property type="molecule type" value="Genomic_DNA"/>
</dbReference>
<keyword evidence="7" id="KW-0067">ATP-binding</keyword>
<evidence type="ECO:0000259" key="11">
    <source>
        <dbReference type="PROSITE" id="PS51285"/>
    </source>
</evidence>
<evidence type="ECO:0000256" key="5">
    <source>
        <dbReference type="ARBA" id="ARBA00022741"/>
    </source>
</evidence>
<name>A0AA39WN30_9PEZI</name>